<organism evidence="2 3">
    <name type="scientific">Sphingosinicella xenopeptidilytica</name>
    <dbReference type="NCBI Taxonomy" id="364098"/>
    <lineage>
        <taxon>Bacteria</taxon>
        <taxon>Pseudomonadati</taxon>
        <taxon>Pseudomonadota</taxon>
        <taxon>Alphaproteobacteria</taxon>
        <taxon>Sphingomonadales</taxon>
        <taxon>Sphingosinicellaceae</taxon>
        <taxon>Sphingosinicella</taxon>
    </lineage>
</organism>
<evidence type="ECO:0000313" key="2">
    <source>
        <dbReference type="EMBL" id="MFD0848969.1"/>
    </source>
</evidence>
<feature type="chain" id="PRO_5045575529" evidence="1">
    <location>
        <begin position="23"/>
        <end position="222"/>
    </location>
</feature>
<keyword evidence="1" id="KW-0732">Signal</keyword>
<evidence type="ECO:0000256" key="1">
    <source>
        <dbReference type="SAM" id="SignalP"/>
    </source>
</evidence>
<reference evidence="3" key="1">
    <citation type="journal article" date="2019" name="Int. J. Syst. Evol. Microbiol.">
        <title>The Global Catalogue of Microorganisms (GCM) 10K type strain sequencing project: providing services to taxonomists for standard genome sequencing and annotation.</title>
        <authorList>
            <consortium name="The Broad Institute Genomics Platform"/>
            <consortium name="The Broad Institute Genome Sequencing Center for Infectious Disease"/>
            <person name="Wu L."/>
            <person name="Ma J."/>
        </authorList>
    </citation>
    <scope>NUCLEOTIDE SEQUENCE [LARGE SCALE GENOMIC DNA]</scope>
    <source>
        <strain evidence="3">CCUG 52537</strain>
    </source>
</reference>
<protein>
    <submittedName>
        <fullName evidence="2">Uncharacterized protein</fullName>
    </submittedName>
</protein>
<evidence type="ECO:0000313" key="3">
    <source>
        <dbReference type="Proteomes" id="UP001597124"/>
    </source>
</evidence>
<comment type="caution">
    <text evidence="2">The sequence shown here is derived from an EMBL/GenBank/DDBJ whole genome shotgun (WGS) entry which is preliminary data.</text>
</comment>
<accession>A0ABW3C3E2</accession>
<dbReference type="Proteomes" id="UP001597124">
    <property type="component" value="Unassembled WGS sequence"/>
</dbReference>
<gene>
    <name evidence="2" type="ORF">ACFQ00_11585</name>
</gene>
<keyword evidence="3" id="KW-1185">Reference proteome</keyword>
<proteinExistence type="predicted"/>
<feature type="signal peptide" evidence="1">
    <location>
        <begin position="1"/>
        <end position="22"/>
    </location>
</feature>
<name>A0ABW3C3E2_SPHXN</name>
<dbReference type="RefSeq" id="WP_381490675.1">
    <property type="nucleotide sequence ID" value="NZ_JBHTIK010000005.1"/>
</dbReference>
<sequence>MLMRKIWCGLGVVALSAGTAAAQSGEAGEAGEGGEAGTPAAVAAENYFGATHKPDYPFATALKKVLAGENGEGGIGFSSGGKQFVINALTDKQLKASLVGNTVRKDQAVALYFGADGKVEGWKRDWAKADMKECPTALGGNYEIEHGICYTATVNPVVGSYEIKNGTVCMPAYSGKAADGRGCYYLGFMGKYVIIGDGKRMYGSGKDLVPGKELAAFQPHLH</sequence>
<dbReference type="EMBL" id="JBHTIK010000005">
    <property type="protein sequence ID" value="MFD0848969.1"/>
    <property type="molecule type" value="Genomic_DNA"/>
</dbReference>